<feature type="domain" description="PA14" evidence="1">
    <location>
        <begin position="238"/>
        <end position="374"/>
    </location>
</feature>
<dbReference type="InterPro" id="IPR010496">
    <property type="entry name" value="AL/BT2_dom"/>
</dbReference>
<dbReference type="Pfam" id="PF06439">
    <property type="entry name" value="3keto-disac_hyd"/>
    <property type="match status" value="1"/>
</dbReference>
<accession>A0ABU5QUC7</accession>
<dbReference type="Gene3D" id="2.60.120.560">
    <property type="entry name" value="Exo-inulinase, domain 1"/>
    <property type="match status" value="1"/>
</dbReference>
<protein>
    <submittedName>
        <fullName evidence="2">DUF1080 domain-containing protein</fullName>
    </submittedName>
</protein>
<comment type="caution">
    <text evidence="2">The sequence shown here is derived from an EMBL/GenBank/DDBJ whole genome shotgun (WGS) entry which is preliminary data.</text>
</comment>
<sequence length="611" mass="67583">MKKLLFLLFPISTFAQTEIPLNDLGAFKNPSANWTIVGGISGDYQSATLTSTEGKGILYASAKGAKYQSNDDLIFKLEHGDIRLSLDFMIPKGSNSGVYLQGRYEVQILDSWLKKQITDGDCGAIYHRWDEARGAGNEGYEGHAPRQNAVKAPGLWNHLEIDFKAPTFDASGNKITNARFNKVVLNGIIIHENIELTGVTRGAISPKEAATGPIRIQGDHGSVAFKNIKYEVFDKPLATFSPTNYEYYQGKYASLQTGTNKPVKTSTAPKPSMKLAEAKSDYLLKFQGKITIPETDTYTFTTNWTGTGALIIDKDTITKGDHWYSEDVKGSTKLTAGEHTYTLLHAKDFGWGPKALGCFIERIGAPKQGITERTSLPEPEATPLIEVKVSQEPVLQRSFIVYGDKKKTHGINVGLPNGLSYSYDLNQGGYLQLWRGKFLDATLMWYDRGEPQTSVPMGAAITSNDKFPLAFLASDSAPFPDTLTKSELKYKGYSLKKYDVAGQQISFPDFMYEYKGVKVKDTSLPMTQNEGINRHLSFEGNTTDAKLYALLAEGSAIANIGNNRFSVDNQQYYIQVNSTESNKAIIRESKGKKQLLLPLAGLKEISYQLIF</sequence>
<dbReference type="InterPro" id="IPR037524">
    <property type="entry name" value="PA14/GLEYA"/>
</dbReference>
<dbReference type="PROSITE" id="PS51820">
    <property type="entry name" value="PA14"/>
    <property type="match status" value="1"/>
</dbReference>
<dbReference type="EMBL" id="JAYFUL010000050">
    <property type="protein sequence ID" value="MEA5260305.1"/>
    <property type="molecule type" value="Genomic_DNA"/>
</dbReference>
<evidence type="ECO:0000259" key="1">
    <source>
        <dbReference type="PROSITE" id="PS51820"/>
    </source>
</evidence>
<evidence type="ECO:0000313" key="2">
    <source>
        <dbReference type="EMBL" id="MEA5260305.1"/>
    </source>
</evidence>
<proteinExistence type="predicted"/>
<evidence type="ECO:0000313" key="3">
    <source>
        <dbReference type="Proteomes" id="UP001304671"/>
    </source>
</evidence>
<dbReference type="RefSeq" id="WP_323252697.1">
    <property type="nucleotide sequence ID" value="NZ_JAYFUL010000050.1"/>
</dbReference>
<dbReference type="Gene3D" id="2.60.120.380">
    <property type="match status" value="1"/>
</dbReference>
<reference evidence="2 3" key="1">
    <citation type="submission" date="2023-12" db="EMBL/GenBank/DDBJ databases">
        <title>Novel species of the genus Arcicella isolated from rivers.</title>
        <authorList>
            <person name="Lu H."/>
        </authorList>
    </citation>
    <scope>NUCLEOTIDE SEQUENCE [LARGE SCALE GENOMIC DNA]</scope>
    <source>
        <strain evidence="2 3">LMG 21963</strain>
    </source>
</reference>
<organism evidence="2 3">
    <name type="scientific">Arcicella aquatica</name>
    <dbReference type="NCBI Taxonomy" id="217141"/>
    <lineage>
        <taxon>Bacteria</taxon>
        <taxon>Pseudomonadati</taxon>
        <taxon>Bacteroidota</taxon>
        <taxon>Cytophagia</taxon>
        <taxon>Cytophagales</taxon>
        <taxon>Flectobacillaceae</taxon>
        <taxon>Arcicella</taxon>
    </lineage>
</organism>
<keyword evidence="3" id="KW-1185">Reference proteome</keyword>
<dbReference type="SUPFAM" id="SSF56988">
    <property type="entry name" value="Anthrax protective antigen"/>
    <property type="match status" value="1"/>
</dbReference>
<name>A0ABU5QUC7_9BACT</name>
<gene>
    <name evidence="2" type="ORF">VB264_21075</name>
</gene>
<dbReference type="Proteomes" id="UP001304671">
    <property type="component" value="Unassembled WGS sequence"/>
</dbReference>